<dbReference type="Proteomes" id="UP001338125">
    <property type="component" value="Unassembled WGS sequence"/>
</dbReference>
<feature type="domain" description="C2H2-type" evidence="1">
    <location>
        <begin position="179"/>
        <end position="202"/>
    </location>
</feature>
<organism evidence="2 3">
    <name type="scientific">Cladobotryum mycophilum</name>
    <dbReference type="NCBI Taxonomy" id="491253"/>
    <lineage>
        <taxon>Eukaryota</taxon>
        <taxon>Fungi</taxon>
        <taxon>Dikarya</taxon>
        <taxon>Ascomycota</taxon>
        <taxon>Pezizomycotina</taxon>
        <taxon>Sordariomycetes</taxon>
        <taxon>Hypocreomycetidae</taxon>
        <taxon>Hypocreales</taxon>
        <taxon>Hypocreaceae</taxon>
        <taxon>Cladobotryum</taxon>
    </lineage>
</organism>
<dbReference type="SMART" id="SM00355">
    <property type="entry name" value="ZnF_C2H2"/>
    <property type="match status" value="3"/>
</dbReference>
<keyword evidence="3" id="KW-1185">Reference proteome</keyword>
<dbReference type="EMBL" id="JAVFKD010000010">
    <property type="protein sequence ID" value="KAK5994460.1"/>
    <property type="molecule type" value="Genomic_DNA"/>
</dbReference>
<sequence>MSYDLTDSGLDVTNEDWLHDSSTASSLEWDLFLTDREEEDQDGIYVDPMHHSQQPANGFEPMPLGNTEAMFETAPDSAASPPLDMEPTDGLVEQQADAETPWQEVTETTHHLEIQIHSSKEGFNGKFEVAEMPSYKHYPTSPDGLYHCPEEGGKCEVESRGFSTRGEFRKHMKTHFKPVQCPHCPHTAAEQRDMRRHVEHGHQIWAARHWTVKTKFNCGICKEKSFTRKCALQKHRKRFHSTSA</sequence>
<evidence type="ECO:0000313" key="2">
    <source>
        <dbReference type="EMBL" id="KAK5994460.1"/>
    </source>
</evidence>
<feature type="domain" description="C2H2-type" evidence="1">
    <location>
        <begin position="216"/>
        <end position="240"/>
    </location>
</feature>
<accession>A0ABR0SRW1</accession>
<feature type="domain" description="C2H2-type" evidence="1">
    <location>
        <begin position="146"/>
        <end position="175"/>
    </location>
</feature>
<dbReference type="Gene3D" id="3.30.160.60">
    <property type="entry name" value="Classic Zinc Finger"/>
    <property type="match status" value="1"/>
</dbReference>
<gene>
    <name evidence="2" type="ORF">PT974_04935</name>
</gene>
<reference evidence="2 3" key="1">
    <citation type="submission" date="2024-01" db="EMBL/GenBank/DDBJ databases">
        <title>Complete genome of Cladobotryum mycophilum ATHUM6906.</title>
        <authorList>
            <person name="Christinaki A.C."/>
            <person name="Myridakis A.I."/>
            <person name="Kouvelis V.N."/>
        </authorList>
    </citation>
    <scope>NUCLEOTIDE SEQUENCE [LARGE SCALE GENOMIC DNA]</scope>
    <source>
        <strain evidence="2 3">ATHUM6906</strain>
    </source>
</reference>
<name>A0ABR0SRW1_9HYPO</name>
<protein>
    <recommendedName>
        <fullName evidence="1">C2H2-type domain-containing protein</fullName>
    </recommendedName>
</protein>
<comment type="caution">
    <text evidence="2">The sequence shown here is derived from an EMBL/GenBank/DDBJ whole genome shotgun (WGS) entry which is preliminary data.</text>
</comment>
<evidence type="ECO:0000259" key="1">
    <source>
        <dbReference type="SMART" id="SM00355"/>
    </source>
</evidence>
<proteinExistence type="predicted"/>
<dbReference type="InterPro" id="IPR013087">
    <property type="entry name" value="Znf_C2H2_type"/>
</dbReference>
<evidence type="ECO:0000313" key="3">
    <source>
        <dbReference type="Proteomes" id="UP001338125"/>
    </source>
</evidence>